<dbReference type="EMBL" id="JAUEPS010000034">
    <property type="protein sequence ID" value="KAK0451211.1"/>
    <property type="molecule type" value="Genomic_DNA"/>
</dbReference>
<evidence type="ECO:0000313" key="8">
    <source>
        <dbReference type="Proteomes" id="UP001175211"/>
    </source>
</evidence>
<dbReference type="Gene3D" id="6.10.140.2220">
    <property type="match status" value="1"/>
</dbReference>
<dbReference type="Proteomes" id="UP001175211">
    <property type="component" value="Unassembled WGS sequence"/>
</dbReference>
<dbReference type="SUPFAM" id="SSF144232">
    <property type="entry name" value="HIT/MYND zinc finger-like"/>
    <property type="match status" value="1"/>
</dbReference>
<comment type="caution">
    <text evidence="7">The sequence shown here is derived from an EMBL/GenBank/DDBJ whole genome shotgun (WGS) entry which is preliminary data.</text>
</comment>
<dbReference type="RefSeq" id="XP_060327548.1">
    <property type="nucleotide sequence ID" value="XM_060468890.1"/>
</dbReference>
<evidence type="ECO:0000256" key="3">
    <source>
        <dbReference type="ARBA" id="ARBA00022833"/>
    </source>
</evidence>
<proteinExistence type="predicted"/>
<feature type="transmembrane region" description="Helical" evidence="5">
    <location>
        <begin position="233"/>
        <end position="252"/>
    </location>
</feature>
<dbReference type="InterPro" id="IPR002893">
    <property type="entry name" value="Znf_MYND"/>
</dbReference>
<keyword evidence="3" id="KW-0862">Zinc</keyword>
<evidence type="ECO:0000256" key="4">
    <source>
        <dbReference type="PROSITE-ProRule" id="PRU00134"/>
    </source>
</evidence>
<evidence type="ECO:0000256" key="5">
    <source>
        <dbReference type="SAM" id="Phobius"/>
    </source>
</evidence>
<accession>A0AA39K0M4</accession>
<evidence type="ECO:0000256" key="1">
    <source>
        <dbReference type="ARBA" id="ARBA00022723"/>
    </source>
</evidence>
<feature type="domain" description="MYND-type" evidence="6">
    <location>
        <begin position="5"/>
        <end position="41"/>
    </location>
</feature>
<keyword evidence="5" id="KW-1133">Transmembrane helix</keyword>
<keyword evidence="5" id="KW-0812">Transmembrane</keyword>
<dbReference type="Pfam" id="PF01753">
    <property type="entry name" value="zf-MYND"/>
    <property type="match status" value="1"/>
</dbReference>
<keyword evidence="5" id="KW-0472">Membrane</keyword>
<dbReference type="AlphaFoldDB" id="A0AA39K0M4"/>
<protein>
    <recommendedName>
        <fullName evidence="6">MYND-type domain-containing protein</fullName>
    </recommendedName>
</protein>
<sequence length="255" mass="28681">MQNTCLVCDTPANTRCAKCTSVYYCSKAHIAQDWPMHKAYCKRVHAATNTFDAILFGVNEIKPRVIKLPWSYGPVDEDEPGRWQMLEREPWLGGKDCCPYFFYVGTFGVNGPSLGRTLALYYDENFLINGSPINRCIQSVTNGKAPHPWAGNVLALRSKGLRSLDWYNDAIIEEDLAPLVRFFEDYGKEDNPSVRVNNAVGSKKRENAQVATDIDTASASVTTEPSTADLKPFAFVLFVFLFFYGPCSFKWLNNT</sequence>
<gene>
    <name evidence="7" type="ORF">EV420DRAFT_1337811</name>
</gene>
<evidence type="ECO:0000313" key="7">
    <source>
        <dbReference type="EMBL" id="KAK0451211.1"/>
    </source>
</evidence>
<name>A0AA39K0M4_ARMTA</name>
<evidence type="ECO:0000259" key="6">
    <source>
        <dbReference type="PROSITE" id="PS50865"/>
    </source>
</evidence>
<evidence type="ECO:0000256" key="2">
    <source>
        <dbReference type="ARBA" id="ARBA00022771"/>
    </source>
</evidence>
<dbReference type="PROSITE" id="PS50865">
    <property type="entry name" value="ZF_MYND_2"/>
    <property type="match status" value="1"/>
</dbReference>
<keyword evidence="8" id="KW-1185">Reference proteome</keyword>
<organism evidence="7 8">
    <name type="scientific">Armillaria tabescens</name>
    <name type="common">Ringless honey mushroom</name>
    <name type="synonym">Agaricus tabescens</name>
    <dbReference type="NCBI Taxonomy" id="1929756"/>
    <lineage>
        <taxon>Eukaryota</taxon>
        <taxon>Fungi</taxon>
        <taxon>Dikarya</taxon>
        <taxon>Basidiomycota</taxon>
        <taxon>Agaricomycotina</taxon>
        <taxon>Agaricomycetes</taxon>
        <taxon>Agaricomycetidae</taxon>
        <taxon>Agaricales</taxon>
        <taxon>Marasmiineae</taxon>
        <taxon>Physalacriaceae</taxon>
        <taxon>Desarmillaria</taxon>
    </lineage>
</organism>
<keyword evidence="1" id="KW-0479">Metal-binding</keyword>
<keyword evidence="2 4" id="KW-0863">Zinc-finger</keyword>
<dbReference type="GeneID" id="85352438"/>
<reference evidence="7" key="1">
    <citation type="submission" date="2023-06" db="EMBL/GenBank/DDBJ databases">
        <authorList>
            <consortium name="Lawrence Berkeley National Laboratory"/>
            <person name="Ahrendt S."/>
            <person name="Sahu N."/>
            <person name="Indic B."/>
            <person name="Wong-Bajracharya J."/>
            <person name="Merenyi Z."/>
            <person name="Ke H.-M."/>
            <person name="Monk M."/>
            <person name="Kocsube S."/>
            <person name="Drula E."/>
            <person name="Lipzen A."/>
            <person name="Balint B."/>
            <person name="Henrissat B."/>
            <person name="Andreopoulos B."/>
            <person name="Martin F.M."/>
            <person name="Harder C.B."/>
            <person name="Rigling D."/>
            <person name="Ford K.L."/>
            <person name="Foster G.D."/>
            <person name="Pangilinan J."/>
            <person name="Papanicolaou A."/>
            <person name="Barry K."/>
            <person name="LaButti K."/>
            <person name="Viragh M."/>
            <person name="Koriabine M."/>
            <person name="Yan M."/>
            <person name="Riley R."/>
            <person name="Champramary S."/>
            <person name="Plett K.L."/>
            <person name="Tsai I.J."/>
            <person name="Slot J."/>
            <person name="Sipos G."/>
            <person name="Plett J."/>
            <person name="Nagy L.G."/>
            <person name="Grigoriev I.V."/>
        </authorList>
    </citation>
    <scope>NUCLEOTIDE SEQUENCE</scope>
    <source>
        <strain evidence="7">CCBAS 213</strain>
    </source>
</reference>
<dbReference type="PROSITE" id="PS01360">
    <property type="entry name" value="ZF_MYND_1"/>
    <property type="match status" value="1"/>
</dbReference>
<dbReference type="GO" id="GO:0008270">
    <property type="term" value="F:zinc ion binding"/>
    <property type="evidence" value="ECO:0007669"/>
    <property type="project" value="UniProtKB-KW"/>
</dbReference>